<feature type="region of interest" description="Disordered" evidence="1">
    <location>
        <begin position="9"/>
        <end position="251"/>
    </location>
</feature>
<evidence type="ECO:0000313" key="2">
    <source>
        <dbReference type="EMBL" id="TNN25436.1"/>
    </source>
</evidence>
<evidence type="ECO:0000313" key="3">
    <source>
        <dbReference type="Proteomes" id="UP000314294"/>
    </source>
</evidence>
<name>A0A4Z2E9B5_9TELE</name>
<feature type="compositionally biased region" description="Gly residues" evidence="1">
    <location>
        <begin position="154"/>
        <end position="164"/>
    </location>
</feature>
<evidence type="ECO:0000256" key="1">
    <source>
        <dbReference type="SAM" id="MobiDB-lite"/>
    </source>
</evidence>
<feature type="compositionally biased region" description="Basic residues" evidence="1">
    <location>
        <begin position="97"/>
        <end position="121"/>
    </location>
</feature>
<protein>
    <submittedName>
        <fullName evidence="2">Uncharacterized protein</fullName>
    </submittedName>
</protein>
<dbReference type="Proteomes" id="UP000314294">
    <property type="component" value="Unassembled WGS sequence"/>
</dbReference>
<feature type="compositionally biased region" description="Basic and acidic residues" evidence="1">
    <location>
        <begin position="224"/>
        <end position="235"/>
    </location>
</feature>
<organism evidence="2 3">
    <name type="scientific">Liparis tanakae</name>
    <name type="common">Tanaka's snailfish</name>
    <dbReference type="NCBI Taxonomy" id="230148"/>
    <lineage>
        <taxon>Eukaryota</taxon>
        <taxon>Metazoa</taxon>
        <taxon>Chordata</taxon>
        <taxon>Craniata</taxon>
        <taxon>Vertebrata</taxon>
        <taxon>Euteleostomi</taxon>
        <taxon>Actinopterygii</taxon>
        <taxon>Neopterygii</taxon>
        <taxon>Teleostei</taxon>
        <taxon>Neoteleostei</taxon>
        <taxon>Acanthomorphata</taxon>
        <taxon>Eupercaria</taxon>
        <taxon>Perciformes</taxon>
        <taxon>Cottioidei</taxon>
        <taxon>Cottales</taxon>
        <taxon>Liparidae</taxon>
        <taxon>Liparis</taxon>
    </lineage>
</organism>
<accession>A0A4Z2E9B5</accession>
<dbReference type="EMBL" id="SRLO01012539">
    <property type="protein sequence ID" value="TNN25436.1"/>
    <property type="molecule type" value="Genomic_DNA"/>
</dbReference>
<reference evidence="2 3" key="1">
    <citation type="submission" date="2019-03" db="EMBL/GenBank/DDBJ databases">
        <title>First draft genome of Liparis tanakae, snailfish: a comprehensive survey of snailfish specific genes.</title>
        <authorList>
            <person name="Kim W."/>
            <person name="Song I."/>
            <person name="Jeong J.-H."/>
            <person name="Kim D."/>
            <person name="Kim S."/>
            <person name="Ryu S."/>
            <person name="Song J.Y."/>
            <person name="Lee S.K."/>
        </authorList>
    </citation>
    <scope>NUCLEOTIDE SEQUENCE [LARGE SCALE GENOMIC DNA]</scope>
    <source>
        <tissue evidence="2">Muscle</tissue>
    </source>
</reference>
<proteinExistence type="predicted"/>
<gene>
    <name evidence="2" type="ORF">EYF80_064434</name>
</gene>
<keyword evidence="3" id="KW-1185">Reference proteome</keyword>
<dbReference type="AlphaFoldDB" id="A0A4Z2E9B5"/>
<comment type="caution">
    <text evidence="2">The sequence shown here is derived from an EMBL/GenBank/DDBJ whole genome shotgun (WGS) entry which is preliminary data.</text>
</comment>
<sequence>MNCLLKYILGTGGSGRSPGRTPPGPEGRCSRCSRTARTAPRGVRGRRGDRGHSGRSGALVDNTGIAYSRSTGGRGRRAREAGERAHLRSRAGSGTRSGRRRGRRRRTRRGSGRSRGSRGRGRAGSARQSPAPGSRRTRPRTCPGDERSARRRGVGGQGDRGGGAYRSHWCPAVSSRQPAHAPVTASQASAWPLQRQAAQLGKPHWPGWQAEQRRPLAPGRQRHRPDAKSHWRLDEPSGWQSQAGGTGRERG</sequence>